<dbReference type="EMBL" id="MU154522">
    <property type="protein sequence ID" value="KAF9501716.1"/>
    <property type="molecule type" value="Genomic_DNA"/>
</dbReference>
<comment type="caution">
    <text evidence="2">The sequence shown here is derived from an EMBL/GenBank/DDBJ whole genome shotgun (WGS) entry which is preliminary data.</text>
</comment>
<reference evidence="2" key="1">
    <citation type="submission" date="2020-11" db="EMBL/GenBank/DDBJ databases">
        <authorList>
            <consortium name="DOE Joint Genome Institute"/>
            <person name="Ahrendt S."/>
            <person name="Riley R."/>
            <person name="Andreopoulos W."/>
            <person name="Labutti K."/>
            <person name="Pangilinan J."/>
            <person name="Ruiz-Duenas F.J."/>
            <person name="Barrasa J.M."/>
            <person name="Sanchez-Garcia M."/>
            <person name="Camarero S."/>
            <person name="Miyauchi S."/>
            <person name="Serrano A."/>
            <person name="Linde D."/>
            <person name="Babiker R."/>
            <person name="Drula E."/>
            <person name="Ayuso-Fernandez I."/>
            <person name="Pacheco R."/>
            <person name="Padilla G."/>
            <person name="Ferreira P."/>
            <person name="Barriuso J."/>
            <person name="Kellner H."/>
            <person name="Castanera R."/>
            <person name="Alfaro M."/>
            <person name="Ramirez L."/>
            <person name="Pisabarro A.G."/>
            <person name="Kuo A."/>
            <person name="Tritt A."/>
            <person name="Lipzen A."/>
            <person name="He G."/>
            <person name="Yan M."/>
            <person name="Ng V."/>
            <person name="Cullen D."/>
            <person name="Martin F."/>
            <person name="Rosso M.-N."/>
            <person name="Henrissat B."/>
            <person name="Hibbett D."/>
            <person name="Martinez A.T."/>
            <person name="Grigoriev I.V."/>
        </authorList>
    </citation>
    <scope>NUCLEOTIDE SEQUENCE</scope>
    <source>
        <strain evidence="2">ATCC 90797</strain>
    </source>
</reference>
<keyword evidence="3" id="KW-1185">Reference proteome</keyword>
<protein>
    <submittedName>
        <fullName evidence="2">Uncharacterized protein</fullName>
    </submittedName>
</protein>
<dbReference type="AlphaFoldDB" id="A0A9P6A9F8"/>
<name>A0A9P6A9F8_PLEER</name>
<keyword evidence="1" id="KW-0732">Signal</keyword>
<proteinExistence type="predicted"/>
<organism evidence="2 3">
    <name type="scientific">Pleurotus eryngii</name>
    <name type="common">Boletus of the steppes</name>
    <dbReference type="NCBI Taxonomy" id="5323"/>
    <lineage>
        <taxon>Eukaryota</taxon>
        <taxon>Fungi</taxon>
        <taxon>Dikarya</taxon>
        <taxon>Basidiomycota</taxon>
        <taxon>Agaricomycotina</taxon>
        <taxon>Agaricomycetes</taxon>
        <taxon>Agaricomycetidae</taxon>
        <taxon>Agaricales</taxon>
        <taxon>Pleurotineae</taxon>
        <taxon>Pleurotaceae</taxon>
        <taxon>Pleurotus</taxon>
    </lineage>
</organism>
<sequence>MEMRLCILISTIALLNRGFAASALAHRGVAPYLKPAADFAPEKTPGVPRTGVPVQDLRRRNLWQTRNANHPL</sequence>
<dbReference type="Proteomes" id="UP000807025">
    <property type="component" value="Unassembled WGS sequence"/>
</dbReference>
<gene>
    <name evidence="2" type="ORF">BDN71DRAFT_1438352</name>
</gene>
<evidence type="ECO:0000313" key="3">
    <source>
        <dbReference type="Proteomes" id="UP000807025"/>
    </source>
</evidence>
<accession>A0A9P6A9F8</accession>
<evidence type="ECO:0000313" key="2">
    <source>
        <dbReference type="EMBL" id="KAF9501716.1"/>
    </source>
</evidence>
<feature type="chain" id="PRO_5040146709" evidence="1">
    <location>
        <begin position="21"/>
        <end position="72"/>
    </location>
</feature>
<evidence type="ECO:0000256" key="1">
    <source>
        <dbReference type="SAM" id="SignalP"/>
    </source>
</evidence>
<feature type="signal peptide" evidence="1">
    <location>
        <begin position="1"/>
        <end position="20"/>
    </location>
</feature>